<comment type="caution">
    <text evidence="2">The sequence shown here is derived from an EMBL/GenBank/DDBJ whole genome shotgun (WGS) entry which is preliminary data.</text>
</comment>
<dbReference type="EMBL" id="WIOL01000001">
    <property type="protein sequence ID" value="MQT16061.1"/>
    <property type="molecule type" value="Genomic_DNA"/>
</dbReference>
<dbReference type="RefSeq" id="WP_152576504.1">
    <property type="nucleotide sequence ID" value="NZ_JAATJI010000001.1"/>
</dbReference>
<dbReference type="PANTHER" id="PTHR33164:SF43">
    <property type="entry name" value="HTH-TYPE TRANSCRIPTIONAL REPRESSOR YETL"/>
    <property type="match status" value="1"/>
</dbReference>
<gene>
    <name evidence="2" type="ORF">F3168_02135</name>
</gene>
<evidence type="ECO:0000313" key="2">
    <source>
        <dbReference type="EMBL" id="MQT16061.1"/>
    </source>
</evidence>
<dbReference type="PROSITE" id="PS50995">
    <property type="entry name" value="HTH_MARR_2"/>
    <property type="match status" value="1"/>
</dbReference>
<organism evidence="2 3">
    <name type="scientific">Sandarakinorhabdus fusca</name>
    <dbReference type="NCBI Taxonomy" id="1439888"/>
    <lineage>
        <taxon>Bacteria</taxon>
        <taxon>Pseudomonadati</taxon>
        <taxon>Pseudomonadota</taxon>
        <taxon>Alphaproteobacteria</taxon>
        <taxon>Sphingomonadales</taxon>
        <taxon>Sphingosinicellaceae</taxon>
        <taxon>Sandarakinorhabdus</taxon>
    </lineage>
</organism>
<dbReference type="PANTHER" id="PTHR33164">
    <property type="entry name" value="TRANSCRIPTIONAL REGULATOR, MARR FAMILY"/>
    <property type="match status" value="1"/>
</dbReference>
<dbReference type="OrthoDB" id="2287011at2"/>
<dbReference type="SMART" id="SM00347">
    <property type="entry name" value="HTH_MARR"/>
    <property type="match status" value="1"/>
</dbReference>
<dbReference type="SUPFAM" id="SSF46785">
    <property type="entry name" value="Winged helix' DNA-binding domain"/>
    <property type="match status" value="1"/>
</dbReference>
<accession>A0A7C9KGY7</accession>
<proteinExistence type="predicted"/>
<dbReference type="Proteomes" id="UP000481327">
    <property type="component" value="Unassembled WGS sequence"/>
</dbReference>
<dbReference type="Pfam" id="PF12802">
    <property type="entry name" value="MarR_2"/>
    <property type="match status" value="1"/>
</dbReference>
<dbReference type="InterPro" id="IPR036388">
    <property type="entry name" value="WH-like_DNA-bd_sf"/>
</dbReference>
<dbReference type="InterPro" id="IPR000835">
    <property type="entry name" value="HTH_MarR-typ"/>
</dbReference>
<keyword evidence="3" id="KW-1185">Reference proteome</keyword>
<protein>
    <submittedName>
        <fullName evidence="2">MarR family transcriptional regulator</fullName>
    </submittedName>
</protein>
<name>A0A7C9KGY7_9SPHN</name>
<dbReference type="AlphaFoldDB" id="A0A7C9KGY7"/>
<reference evidence="2 3" key="1">
    <citation type="submission" date="2019-09" db="EMBL/GenBank/DDBJ databases">
        <title>Polymorphobacter sp. isolated from a lake in China.</title>
        <authorList>
            <person name="Liu Z."/>
        </authorList>
    </citation>
    <scope>NUCLEOTIDE SEQUENCE [LARGE SCALE GENOMIC DNA]</scope>
    <source>
        <strain evidence="2 3">D40P</strain>
    </source>
</reference>
<feature type="domain" description="HTH marR-type" evidence="1">
    <location>
        <begin position="16"/>
        <end position="148"/>
    </location>
</feature>
<dbReference type="Gene3D" id="1.10.10.10">
    <property type="entry name" value="Winged helix-like DNA-binding domain superfamily/Winged helix DNA-binding domain"/>
    <property type="match status" value="1"/>
</dbReference>
<dbReference type="InterPro" id="IPR039422">
    <property type="entry name" value="MarR/SlyA-like"/>
</dbReference>
<evidence type="ECO:0000313" key="3">
    <source>
        <dbReference type="Proteomes" id="UP000481327"/>
    </source>
</evidence>
<sequence length="150" mass="16112">MATAAPLPPLPSLAAGPCTAARVRRLSRRITQIYDEGLAAYGLTIGQYGVLASLSRREGIGVGILADRLSADASTVSRLLKPLQAAGYLVLDPDPDDRRAKRIRLTDAGADKRRTAAQGWHAAQRQVQDALGDGRLATLHFILDETYSHL</sequence>
<dbReference type="GO" id="GO:0003700">
    <property type="term" value="F:DNA-binding transcription factor activity"/>
    <property type="evidence" value="ECO:0007669"/>
    <property type="project" value="InterPro"/>
</dbReference>
<evidence type="ECO:0000259" key="1">
    <source>
        <dbReference type="PROSITE" id="PS50995"/>
    </source>
</evidence>
<dbReference type="GO" id="GO:0006950">
    <property type="term" value="P:response to stress"/>
    <property type="evidence" value="ECO:0007669"/>
    <property type="project" value="TreeGrafter"/>
</dbReference>
<dbReference type="InterPro" id="IPR036390">
    <property type="entry name" value="WH_DNA-bd_sf"/>
</dbReference>